<dbReference type="GO" id="GO:0004853">
    <property type="term" value="F:uroporphyrinogen decarboxylase activity"/>
    <property type="evidence" value="ECO:0007669"/>
    <property type="project" value="InterPro"/>
</dbReference>
<feature type="domain" description="Uroporphyrinogen decarboxylase (URO-D)" evidence="1">
    <location>
        <begin position="67"/>
        <end position="314"/>
    </location>
</feature>
<protein>
    <submittedName>
        <fullName evidence="2">Uroporphyrinogen decarboxylase (URO-D)</fullName>
    </submittedName>
</protein>
<dbReference type="PANTHER" id="PTHR47099:SF1">
    <property type="entry name" value="METHYLCOBAMIDE:COM METHYLTRANSFERASE MTBA"/>
    <property type="match status" value="1"/>
</dbReference>
<dbReference type="STRING" id="479434.Sthe_3328"/>
<evidence type="ECO:0000259" key="1">
    <source>
        <dbReference type="Pfam" id="PF01208"/>
    </source>
</evidence>
<dbReference type="SUPFAM" id="SSF51726">
    <property type="entry name" value="UROD/MetE-like"/>
    <property type="match status" value="1"/>
</dbReference>
<reference evidence="2 3" key="2">
    <citation type="journal article" date="2010" name="Stand. Genomic Sci.">
        <title>Complete genome sequence of Desulfohalobium retbaense type strain (HR(100)).</title>
        <authorList>
            <person name="Spring S."/>
            <person name="Nolan M."/>
            <person name="Lapidus A."/>
            <person name="Glavina Del Rio T."/>
            <person name="Copeland A."/>
            <person name="Tice H."/>
            <person name="Cheng J.F."/>
            <person name="Lucas S."/>
            <person name="Land M."/>
            <person name="Chen F."/>
            <person name="Bruce D."/>
            <person name="Goodwin L."/>
            <person name="Pitluck S."/>
            <person name="Ivanova N."/>
            <person name="Mavromatis K."/>
            <person name="Mikhailova N."/>
            <person name="Pati A."/>
            <person name="Chen A."/>
            <person name="Palaniappan K."/>
            <person name="Hauser L."/>
            <person name="Chang Y.J."/>
            <person name="Jeffries C.D."/>
            <person name="Munk C."/>
            <person name="Kiss H."/>
            <person name="Chain P."/>
            <person name="Han C."/>
            <person name="Brettin T."/>
            <person name="Detter J.C."/>
            <person name="Schuler E."/>
            <person name="Goker M."/>
            <person name="Rohde M."/>
            <person name="Bristow J."/>
            <person name="Eisen J.A."/>
            <person name="Markowitz V."/>
            <person name="Hugenholtz P."/>
            <person name="Kyrpides N.C."/>
            <person name="Klenk H.P."/>
        </authorList>
    </citation>
    <scope>NUCLEOTIDE SEQUENCE [LARGE SCALE GENOMIC DNA]</scope>
    <source>
        <strain evidence="3">ATCC 49802 / DSM 20745 / S 6022</strain>
    </source>
</reference>
<dbReference type="AlphaFoldDB" id="D1CA85"/>
<evidence type="ECO:0000313" key="2">
    <source>
        <dbReference type="EMBL" id="ACZ40728.1"/>
    </source>
</evidence>
<reference evidence="3" key="1">
    <citation type="submission" date="2009-11" db="EMBL/GenBank/DDBJ databases">
        <title>The complete chromosome 2 of Sphaerobacter thermophilus DSM 20745.</title>
        <authorList>
            <person name="Lucas S."/>
            <person name="Copeland A."/>
            <person name="Lapidus A."/>
            <person name="Glavina del Rio T."/>
            <person name="Dalin E."/>
            <person name="Tice H."/>
            <person name="Bruce D."/>
            <person name="Goodwin L."/>
            <person name="Pitluck S."/>
            <person name="Kyrpides N."/>
            <person name="Mavromatis K."/>
            <person name="Ivanova N."/>
            <person name="Mikhailova N."/>
            <person name="LaButti K.M."/>
            <person name="Clum A."/>
            <person name="Sun H.I."/>
            <person name="Brettin T."/>
            <person name="Detter J.C."/>
            <person name="Han C."/>
            <person name="Larimer F."/>
            <person name="Land M."/>
            <person name="Hauser L."/>
            <person name="Markowitz V."/>
            <person name="Cheng J.F."/>
            <person name="Hugenholtz P."/>
            <person name="Woyke T."/>
            <person name="Wu D."/>
            <person name="Steenblock K."/>
            <person name="Schneider S."/>
            <person name="Pukall R."/>
            <person name="Goeker M."/>
            <person name="Klenk H.P."/>
            <person name="Eisen J.A."/>
        </authorList>
    </citation>
    <scope>NUCLEOTIDE SEQUENCE [LARGE SCALE GENOMIC DNA]</scope>
    <source>
        <strain evidence="3">ATCC 49802 / DSM 20745 / S 6022</strain>
    </source>
</reference>
<dbReference type="eggNOG" id="COG0407">
    <property type="taxonomic scope" value="Bacteria"/>
</dbReference>
<dbReference type="GO" id="GO:0006779">
    <property type="term" value="P:porphyrin-containing compound biosynthetic process"/>
    <property type="evidence" value="ECO:0007669"/>
    <property type="project" value="InterPro"/>
</dbReference>
<dbReference type="InterPro" id="IPR052024">
    <property type="entry name" value="Methanogen_methyltrans"/>
</dbReference>
<dbReference type="PANTHER" id="PTHR47099">
    <property type="entry name" value="METHYLCOBAMIDE:COM METHYLTRANSFERASE MTBA"/>
    <property type="match status" value="1"/>
</dbReference>
<accession>D1CA85</accession>
<dbReference type="Pfam" id="PF01208">
    <property type="entry name" value="URO-D"/>
    <property type="match status" value="1"/>
</dbReference>
<dbReference type="KEGG" id="sti:Sthe_3328"/>
<dbReference type="InterPro" id="IPR038071">
    <property type="entry name" value="UROD/MetE-like_sf"/>
</dbReference>
<dbReference type="RefSeq" id="WP_012873763.1">
    <property type="nucleotide sequence ID" value="NC_013524.1"/>
</dbReference>
<proteinExistence type="predicted"/>
<keyword evidence="3" id="KW-1185">Reference proteome</keyword>
<dbReference type="InParanoid" id="D1CA85"/>
<dbReference type="Gene3D" id="3.20.20.210">
    <property type="match status" value="1"/>
</dbReference>
<name>D1CA85_SPHTD</name>
<sequence>MAFVEEMTKTERIMAAVNGEEVDRVPVCFWHHFRPEGSGRRLAEATFNFFEATFDLDILKIMPDIPYPFPRRSITKPDDWLLVEPIDQERSRYFTQRAMAIRALRDMVGFDVPIIMTVFSPLAEAMYAAESRDLFLRHLQEHPTFVHQALATYAQNLRAHIQDCIDAGADGVFFALQGCTSAIMSRELYREVGRPYDLLALQGAIDGWLNVLHVHGDRDLFFDDVLDYPVQVLSWSDRLAGPSLREARTKTSKCLMGGWHEFGALSNGPVEKIREEAQDAIRQTGGRKFILANGCSVPDDTDYQWLHAAREIVNDLAVE</sequence>
<evidence type="ECO:0000313" key="3">
    <source>
        <dbReference type="Proteomes" id="UP000002027"/>
    </source>
</evidence>
<dbReference type="EMBL" id="CP001824">
    <property type="protein sequence ID" value="ACZ40728.1"/>
    <property type="molecule type" value="Genomic_DNA"/>
</dbReference>
<dbReference type="OrthoDB" id="7375127at2"/>
<gene>
    <name evidence="2" type="ordered locus">Sthe_3328</name>
</gene>
<dbReference type="InterPro" id="IPR000257">
    <property type="entry name" value="Uroporphyrinogen_deCOase"/>
</dbReference>
<organism evidence="2 3">
    <name type="scientific">Sphaerobacter thermophilus (strain ATCC 49802 / DSM 20745 / KCCM 41009 / NCIMB 13125 / S 6022)</name>
    <dbReference type="NCBI Taxonomy" id="479434"/>
    <lineage>
        <taxon>Bacteria</taxon>
        <taxon>Pseudomonadati</taxon>
        <taxon>Thermomicrobiota</taxon>
        <taxon>Thermomicrobia</taxon>
        <taxon>Sphaerobacterales</taxon>
        <taxon>Sphaerobacterineae</taxon>
        <taxon>Sphaerobacteraceae</taxon>
        <taxon>Sphaerobacter</taxon>
    </lineage>
</organism>
<dbReference type="Proteomes" id="UP000002027">
    <property type="component" value="Chromosome 2"/>
</dbReference>
<dbReference type="HOGENOM" id="CLU_040933_1_0_0"/>